<gene>
    <name evidence="2" type="ORF">TRIREDRAFT_124065</name>
</gene>
<dbReference type="KEGG" id="tre:TRIREDRAFT_124065"/>
<dbReference type="AlphaFoldDB" id="G0RW66"/>
<dbReference type="HOGENOM" id="CLU_124277_1_2_1"/>
<feature type="domain" description="SnoaL-like" evidence="1">
    <location>
        <begin position="42"/>
        <end position="141"/>
    </location>
</feature>
<dbReference type="OrthoDB" id="4896382at2759"/>
<evidence type="ECO:0000313" key="2">
    <source>
        <dbReference type="EMBL" id="EGR44617.1"/>
    </source>
</evidence>
<evidence type="ECO:0000313" key="3">
    <source>
        <dbReference type="Proteomes" id="UP000008984"/>
    </source>
</evidence>
<keyword evidence="3" id="KW-1185">Reference proteome</keyword>
<evidence type="ECO:0000259" key="1">
    <source>
        <dbReference type="Pfam" id="PF12680"/>
    </source>
</evidence>
<proteinExistence type="predicted"/>
<accession>G0RW66</accession>
<dbReference type="RefSeq" id="XP_006969491.1">
    <property type="nucleotide sequence ID" value="XM_006969429.1"/>
</dbReference>
<dbReference type="Proteomes" id="UP000008984">
    <property type="component" value="Unassembled WGS sequence"/>
</dbReference>
<reference evidence="2 3" key="1">
    <citation type="journal article" date="2008" name="Nat. Biotechnol.">
        <title>Genome sequencing and analysis of the biomass-degrading fungus Trichoderma reesei (syn. Hypocrea jecorina).</title>
        <authorList>
            <person name="Martinez D."/>
            <person name="Berka R.M."/>
            <person name="Henrissat B."/>
            <person name="Saloheimo M."/>
            <person name="Arvas M."/>
            <person name="Baker S.E."/>
            <person name="Chapman J."/>
            <person name="Chertkov O."/>
            <person name="Coutinho P.M."/>
            <person name="Cullen D."/>
            <person name="Danchin E.G."/>
            <person name="Grigoriev I.V."/>
            <person name="Harris P."/>
            <person name="Jackson M."/>
            <person name="Kubicek C.P."/>
            <person name="Han C.S."/>
            <person name="Ho I."/>
            <person name="Larrondo L.F."/>
            <person name="de Leon A.L."/>
            <person name="Magnuson J.K."/>
            <person name="Merino S."/>
            <person name="Misra M."/>
            <person name="Nelson B."/>
            <person name="Putnam N."/>
            <person name="Robbertse B."/>
            <person name="Salamov A.A."/>
            <person name="Schmoll M."/>
            <person name="Terry A."/>
            <person name="Thayer N."/>
            <person name="Westerholm-Parvinen A."/>
            <person name="Schoch C.L."/>
            <person name="Yao J."/>
            <person name="Barabote R."/>
            <person name="Nelson M.A."/>
            <person name="Detter C."/>
            <person name="Bruce D."/>
            <person name="Kuske C.R."/>
            <person name="Xie G."/>
            <person name="Richardson P."/>
            <person name="Rokhsar D.S."/>
            <person name="Lucas S.M."/>
            <person name="Rubin E.M."/>
            <person name="Dunn-Coleman N."/>
            <person name="Ward M."/>
            <person name="Brettin T.S."/>
        </authorList>
    </citation>
    <scope>NUCLEOTIDE SEQUENCE [LARGE SCALE GENOMIC DNA]</scope>
    <source>
        <strain evidence="2 3">QM6a</strain>
    </source>
</reference>
<name>G0RW66_HYPJQ</name>
<dbReference type="SUPFAM" id="SSF54427">
    <property type="entry name" value="NTF2-like"/>
    <property type="match status" value="1"/>
</dbReference>
<organism evidence="3">
    <name type="scientific">Hypocrea jecorina (strain QM6a)</name>
    <name type="common">Trichoderma reesei</name>
    <dbReference type="NCBI Taxonomy" id="431241"/>
    <lineage>
        <taxon>Eukaryota</taxon>
        <taxon>Fungi</taxon>
        <taxon>Dikarya</taxon>
        <taxon>Ascomycota</taxon>
        <taxon>Pezizomycotina</taxon>
        <taxon>Sordariomycetes</taxon>
        <taxon>Hypocreomycetidae</taxon>
        <taxon>Hypocreales</taxon>
        <taxon>Hypocreaceae</taxon>
        <taxon>Trichoderma</taxon>
    </lineage>
</organism>
<protein>
    <submittedName>
        <fullName evidence="2">Predicted protein</fullName>
    </submittedName>
</protein>
<dbReference type="eggNOG" id="ENOG502RQ6R">
    <property type="taxonomic scope" value="Eukaryota"/>
</dbReference>
<dbReference type="Pfam" id="PF12680">
    <property type="entry name" value="SnoaL_2"/>
    <property type="match status" value="1"/>
</dbReference>
<dbReference type="EMBL" id="GL985087">
    <property type="protein sequence ID" value="EGR44617.1"/>
    <property type="molecule type" value="Genomic_DNA"/>
</dbReference>
<sequence>MRPHLFFWCPSQVYSIPPFFKSTIVLNMSVTQLIEKHFQTLRADPQAWRALWAPDAVLEMPYAAPPHPTRMEGIDAVAATASFFANSMGDDFNVQIKKVYPVEGDDAAFVEYVMAGTVTTTGKLYKQDYISYVRAENGKFVLFREYFDTARVAAAFTPS</sequence>
<dbReference type="Gene3D" id="3.10.450.50">
    <property type="match status" value="1"/>
</dbReference>
<dbReference type="VEuPathDB" id="FungiDB:TRIREDRAFT_124065"/>
<dbReference type="InterPro" id="IPR037401">
    <property type="entry name" value="SnoaL-like"/>
</dbReference>
<dbReference type="InterPro" id="IPR032710">
    <property type="entry name" value="NTF2-like_dom_sf"/>
</dbReference>
<dbReference type="GeneID" id="18483802"/>